<dbReference type="Gene3D" id="1.10.630.10">
    <property type="entry name" value="Cytochrome P450"/>
    <property type="match status" value="1"/>
</dbReference>
<evidence type="ECO:0000256" key="1">
    <source>
        <dbReference type="ARBA" id="ARBA00001971"/>
    </source>
</evidence>
<evidence type="ECO:0000256" key="7">
    <source>
        <dbReference type="RuleBase" id="RU000461"/>
    </source>
</evidence>
<dbReference type="GO" id="GO:0020037">
    <property type="term" value="F:heme binding"/>
    <property type="evidence" value="ECO:0007669"/>
    <property type="project" value="InterPro"/>
</dbReference>
<evidence type="ECO:0000256" key="3">
    <source>
        <dbReference type="ARBA" id="ARBA00022617"/>
    </source>
</evidence>
<dbReference type="GO" id="GO:0016705">
    <property type="term" value="F:oxidoreductase activity, acting on paired donors, with incorporation or reduction of molecular oxygen"/>
    <property type="evidence" value="ECO:0007669"/>
    <property type="project" value="InterPro"/>
</dbReference>
<reference evidence="8" key="1">
    <citation type="submission" date="2022-09" db="EMBL/GenBank/DDBJ databases">
        <title>Fusarium specimens isolated from Avocado Roots.</title>
        <authorList>
            <person name="Stajich J."/>
            <person name="Roper C."/>
            <person name="Heimlech-Rivalta G."/>
        </authorList>
    </citation>
    <scope>NUCLEOTIDE SEQUENCE</scope>
    <source>
        <strain evidence="8">CF00136</strain>
    </source>
</reference>
<evidence type="ECO:0000313" key="9">
    <source>
        <dbReference type="Proteomes" id="UP001152049"/>
    </source>
</evidence>
<evidence type="ECO:0008006" key="10">
    <source>
        <dbReference type="Google" id="ProtNLM"/>
    </source>
</evidence>
<dbReference type="InterPro" id="IPR001128">
    <property type="entry name" value="Cyt_P450"/>
</dbReference>
<evidence type="ECO:0000256" key="5">
    <source>
        <dbReference type="ARBA" id="ARBA00023004"/>
    </source>
</evidence>
<dbReference type="OrthoDB" id="1470350at2759"/>
<comment type="similarity">
    <text evidence="2 7">Belongs to the cytochrome P450 family.</text>
</comment>
<feature type="binding site" description="axial binding residue" evidence="6">
    <location>
        <position position="405"/>
    </location>
    <ligand>
        <name>heme</name>
        <dbReference type="ChEBI" id="CHEBI:30413"/>
    </ligand>
    <ligandPart>
        <name>Fe</name>
        <dbReference type="ChEBI" id="CHEBI:18248"/>
    </ligandPart>
</feature>
<dbReference type="PROSITE" id="PS00086">
    <property type="entry name" value="CYTOCHROME_P450"/>
    <property type="match status" value="1"/>
</dbReference>
<accession>A0A9W8RXR9</accession>
<evidence type="ECO:0000313" key="8">
    <source>
        <dbReference type="EMBL" id="KAJ4258176.1"/>
    </source>
</evidence>
<protein>
    <recommendedName>
        <fullName evidence="10">Cytochrome P450 monooxygenase</fullName>
    </recommendedName>
</protein>
<comment type="caution">
    <text evidence="8">The sequence shown here is derived from an EMBL/GenBank/DDBJ whole genome shotgun (WGS) entry which is preliminary data.</text>
</comment>
<dbReference type="CDD" id="cd11058">
    <property type="entry name" value="CYP60B-like"/>
    <property type="match status" value="1"/>
</dbReference>
<keyword evidence="9" id="KW-1185">Reference proteome</keyword>
<keyword evidence="7" id="KW-0560">Oxidoreductase</keyword>
<evidence type="ECO:0000256" key="4">
    <source>
        <dbReference type="ARBA" id="ARBA00022723"/>
    </source>
</evidence>
<dbReference type="Pfam" id="PF00067">
    <property type="entry name" value="p450"/>
    <property type="match status" value="1"/>
</dbReference>
<gene>
    <name evidence="8" type="ORF">NW762_008320</name>
</gene>
<dbReference type="InterPro" id="IPR050121">
    <property type="entry name" value="Cytochrome_P450_monoxygenase"/>
</dbReference>
<dbReference type="GO" id="GO:0005506">
    <property type="term" value="F:iron ion binding"/>
    <property type="evidence" value="ECO:0007669"/>
    <property type="project" value="InterPro"/>
</dbReference>
<evidence type="ECO:0000256" key="2">
    <source>
        <dbReference type="ARBA" id="ARBA00010617"/>
    </source>
</evidence>
<keyword evidence="4 6" id="KW-0479">Metal-binding</keyword>
<dbReference type="InterPro" id="IPR002401">
    <property type="entry name" value="Cyt_P450_E_grp-I"/>
</dbReference>
<dbReference type="InterPro" id="IPR017972">
    <property type="entry name" value="Cyt_P450_CS"/>
</dbReference>
<sequence>MSLSAFHGLTLIVVVLWFARTWSTGRYPFLMRQLHDKYGDVVRISPSELSFRSATAFKDIYNHISKERSLFLKSDLFYVPDPSGSRPNILFAREPEDHREQRRSLAHAFSSKALKDNEDSVKYHDSLFIKRLGEHAGPETEGANMSEIYNWLTFDIIGDLTFGKSFDAVSQWKPSVWVTLLLDYISQLDHLPIINRLPIPTSILVFFMPKDLKESLESHNQHTQRLVSDRVELGNSRDREDFFAYILRKGNDNLDLDHLREQAKILMLAGSETTATSLSSVTYYLLKNPDTLAKLQAEMRSTFSSEEEITGNSLNNLAYLNAVIEEGLRMFPPAPFGLPRVCNGAMIDGVYVPKGTVVSVDSWATSHDRRNFSRPDEFLPERWIGDGFSDQKDASRPFSLGPRGCIGINLAYLELRMTLASMAYAYDWELVNKELDWLAEVRFGTAWARPRMMVRFHPRNEFTDP</sequence>
<keyword evidence="7" id="KW-0503">Monooxygenase</keyword>
<dbReference type="GO" id="GO:0004497">
    <property type="term" value="F:monooxygenase activity"/>
    <property type="evidence" value="ECO:0007669"/>
    <property type="project" value="UniProtKB-KW"/>
</dbReference>
<dbReference type="EMBL" id="JAOQAZ010000016">
    <property type="protein sequence ID" value="KAJ4258176.1"/>
    <property type="molecule type" value="Genomic_DNA"/>
</dbReference>
<name>A0A9W8RXR9_9HYPO</name>
<dbReference type="SUPFAM" id="SSF48264">
    <property type="entry name" value="Cytochrome P450"/>
    <property type="match status" value="1"/>
</dbReference>
<dbReference type="PANTHER" id="PTHR24305">
    <property type="entry name" value="CYTOCHROME P450"/>
    <property type="match status" value="1"/>
</dbReference>
<keyword evidence="3 6" id="KW-0349">Heme</keyword>
<proteinExistence type="inferred from homology"/>
<dbReference type="PANTHER" id="PTHR24305:SF210">
    <property type="entry name" value="CYTOCHROME P450 MONOOXYGENASE ASQL-RELATED"/>
    <property type="match status" value="1"/>
</dbReference>
<dbReference type="InterPro" id="IPR036396">
    <property type="entry name" value="Cyt_P450_sf"/>
</dbReference>
<keyword evidence="5 6" id="KW-0408">Iron</keyword>
<dbReference type="PRINTS" id="PR00385">
    <property type="entry name" value="P450"/>
</dbReference>
<dbReference type="Proteomes" id="UP001152049">
    <property type="component" value="Unassembled WGS sequence"/>
</dbReference>
<organism evidence="8 9">
    <name type="scientific">Fusarium torreyae</name>
    <dbReference type="NCBI Taxonomy" id="1237075"/>
    <lineage>
        <taxon>Eukaryota</taxon>
        <taxon>Fungi</taxon>
        <taxon>Dikarya</taxon>
        <taxon>Ascomycota</taxon>
        <taxon>Pezizomycotina</taxon>
        <taxon>Sordariomycetes</taxon>
        <taxon>Hypocreomycetidae</taxon>
        <taxon>Hypocreales</taxon>
        <taxon>Nectriaceae</taxon>
        <taxon>Fusarium</taxon>
    </lineage>
</organism>
<dbReference type="AlphaFoldDB" id="A0A9W8RXR9"/>
<dbReference type="PRINTS" id="PR00463">
    <property type="entry name" value="EP450I"/>
</dbReference>
<evidence type="ECO:0000256" key="6">
    <source>
        <dbReference type="PIRSR" id="PIRSR602401-1"/>
    </source>
</evidence>
<comment type="cofactor">
    <cofactor evidence="1 6">
        <name>heme</name>
        <dbReference type="ChEBI" id="CHEBI:30413"/>
    </cofactor>
</comment>